<feature type="compositionally biased region" description="Basic and acidic residues" evidence="1">
    <location>
        <begin position="58"/>
        <end position="124"/>
    </location>
</feature>
<feature type="signal peptide" evidence="2">
    <location>
        <begin position="1"/>
        <end position="23"/>
    </location>
</feature>
<keyword evidence="2" id="KW-0732">Signal</keyword>
<evidence type="ECO:0000256" key="2">
    <source>
        <dbReference type="SAM" id="SignalP"/>
    </source>
</evidence>
<comment type="caution">
    <text evidence="3">The sequence shown here is derived from an EMBL/GenBank/DDBJ whole genome shotgun (WGS) entry which is preliminary data.</text>
</comment>
<proteinExistence type="predicted"/>
<accession>A0A117UX64</accession>
<dbReference type="AlphaFoldDB" id="A0A117UX64"/>
<keyword evidence="4" id="KW-1185">Reference proteome</keyword>
<sequence length="124" mass="13742">MPPIRSLPLAPALVIAASLAASAAHAEARRSAQSFPAPRMSLPAFFAIPPRVATPLRPSHEESIRASLDQPRKPERENSSKPGIKDHDRFDNRRYDNDREEYERAKERAGHHFGGHGRDDSPGC</sequence>
<evidence type="ECO:0000313" key="4">
    <source>
        <dbReference type="Proteomes" id="UP000058012"/>
    </source>
</evidence>
<feature type="chain" id="PRO_5007157058" evidence="2">
    <location>
        <begin position="24"/>
        <end position="124"/>
    </location>
</feature>
<reference evidence="3 4" key="1">
    <citation type="submission" date="2015-10" db="EMBL/GenBank/DDBJ databases">
        <title>Draft genome sequence of Novosphingobium fuchskuhlense DSM 25065 isolated from a surface water sample of the southwest basin of Lake Grosse Fuchskuhle.</title>
        <authorList>
            <person name="Ruckert C."/>
            <person name="Winkler A."/>
            <person name="Glaeser J."/>
            <person name="Grossart H.-P."/>
            <person name="Kalinowski J."/>
            <person name="Glaeser S."/>
        </authorList>
    </citation>
    <scope>NUCLEOTIDE SEQUENCE [LARGE SCALE GENOMIC DNA]</scope>
    <source>
        <strain evidence="3 4">FNE08-7</strain>
    </source>
</reference>
<protein>
    <submittedName>
        <fullName evidence="3">Uncharacterized protein</fullName>
    </submittedName>
</protein>
<dbReference type="STRING" id="1117702.AQZ52_04480"/>
<dbReference type="RefSeq" id="WP_067906743.1">
    <property type="nucleotide sequence ID" value="NZ_KQ954244.1"/>
</dbReference>
<name>A0A117UX64_9SPHN</name>
<dbReference type="EMBL" id="LLZS01000003">
    <property type="protein sequence ID" value="KUR72506.1"/>
    <property type="molecule type" value="Genomic_DNA"/>
</dbReference>
<evidence type="ECO:0000313" key="3">
    <source>
        <dbReference type="EMBL" id="KUR72506.1"/>
    </source>
</evidence>
<gene>
    <name evidence="3" type="ORF">AQZ52_04480</name>
</gene>
<feature type="region of interest" description="Disordered" evidence="1">
    <location>
        <begin position="54"/>
        <end position="124"/>
    </location>
</feature>
<evidence type="ECO:0000256" key="1">
    <source>
        <dbReference type="SAM" id="MobiDB-lite"/>
    </source>
</evidence>
<dbReference type="Proteomes" id="UP000058012">
    <property type="component" value="Unassembled WGS sequence"/>
</dbReference>
<organism evidence="3 4">
    <name type="scientific">Novosphingobium fuchskuhlense</name>
    <dbReference type="NCBI Taxonomy" id="1117702"/>
    <lineage>
        <taxon>Bacteria</taxon>
        <taxon>Pseudomonadati</taxon>
        <taxon>Pseudomonadota</taxon>
        <taxon>Alphaproteobacteria</taxon>
        <taxon>Sphingomonadales</taxon>
        <taxon>Sphingomonadaceae</taxon>
        <taxon>Novosphingobium</taxon>
    </lineage>
</organism>